<gene>
    <name evidence="3" type="ORF">BSOLF_2453</name>
</gene>
<dbReference type="EMBL" id="PEBX01000142">
    <property type="protein sequence ID" value="PTQ55309.1"/>
    <property type="molecule type" value="Genomic_DNA"/>
</dbReference>
<proteinExistence type="inferred from homology"/>
<dbReference type="InterPro" id="IPR002347">
    <property type="entry name" value="SDR_fam"/>
</dbReference>
<dbReference type="SUPFAM" id="SSF51735">
    <property type="entry name" value="NAD(P)-binding Rossmann-fold domains"/>
    <property type="match status" value="1"/>
</dbReference>
<comment type="similarity">
    <text evidence="1">Belongs to the short-chain dehydrogenases/reductases (SDR) family.</text>
</comment>
<dbReference type="PANTHER" id="PTHR43639:SF1">
    <property type="entry name" value="SHORT-CHAIN DEHYDROGENASE_REDUCTASE FAMILY PROTEIN"/>
    <property type="match status" value="1"/>
</dbReference>
<accession>A0A2R6XY12</accession>
<evidence type="ECO:0000256" key="2">
    <source>
        <dbReference type="ARBA" id="ARBA00023002"/>
    </source>
</evidence>
<dbReference type="Pfam" id="PF13561">
    <property type="entry name" value="adh_short_C2"/>
    <property type="match status" value="1"/>
</dbReference>
<name>A0A2R6XY12_9BACL</name>
<dbReference type="GO" id="GO:0008206">
    <property type="term" value="P:bile acid metabolic process"/>
    <property type="evidence" value="ECO:0007669"/>
    <property type="project" value="UniProtKB-ARBA"/>
</dbReference>
<reference evidence="4" key="1">
    <citation type="journal article" date="2018" name="Sci. Rep.">
        <title>Lignite coal burning seam in the remote Altai Mountains harbors a hydrogen-driven thermophilic microbial community.</title>
        <authorList>
            <person name="Kadnikov V.V."/>
            <person name="Mardanov A.V."/>
            <person name="Ivasenko D.A."/>
            <person name="Antsiferov D.V."/>
            <person name="Beletsky A.V."/>
            <person name="Karnachuk O.V."/>
            <person name="Ravin N.V."/>
        </authorList>
    </citation>
    <scope>NUCLEOTIDE SEQUENCE [LARGE SCALE GENOMIC DNA]</scope>
</reference>
<dbReference type="InterPro" id="IPR020904">
    <property type="entry name" value="Sc_DH/Rdtase_CS"/>
</dbReference>
<dbReference type="InterPro" id="IPR036291">
    <property type="entry name" value="NAD(P)-bd_dom_sf"/>
</dbReference>
<dbReference type="Proteomes" id="UP000244338">
    <property type="component" value="Unassembled WGS sequence"/>
</dbReference>
<dbReference type="PRINTS" id="PR00081">
    <property type="entry name" value="GDHRDH"/>
</dbReference>
<evidence type="ECO:0000313" key="4">
    <source>
        <dbReference type="Proteomes" id="UP000244338"/>
    </source>
</evidence>
<dbReference type="Gene3D" id="3.40.50.720">
    <property type="entry name" value="NAD(P)-binding Rossmann-like Domain"/>
    <property type="match status" value="1"/>
</dbReference>
<dbReference type="GO" id="GO:0016491">
    <property type="term" value="F:oxidoreductase activity"/>
    <property type="evidence" value="ECO:0007669"/>
    <property type="project" value="UniProtKB-KW"/>
</dbReference>
<dbReference type="PROSITE" id="PS00061">
    <property type="entry name" value="ADH_SHORT"/>
    <property type="match status" value="1"/>
</dbReference>
<dbReference type="PANTHER" id="PTHR43639">
    <property type="entry name" value="OXIDOREDUCTASE, SHORT-CHAIN DEHYDROGENASE/REDUCTASE FAMILY (AFU_ORTHOLOGUE AFUA_5G02870)"/>
    <property type="match status" value="1"/>
</dbReference>
<organism evidence="3 4">
    <name type="scientific">Candidatus Carbonibacillus altaicus</name>
    <dbReference type="NCBI Taxonomy" id="2163959"/>
    <lineage>
        <taxon>Bacteria</taxon>
        <taxon>Bacillati</taxon>
        <taxon>Bacillota</taxon>
        <taxon>Bacilli</taxon>
        <taxon>Bacillales</taxon>
        <taxon>Candidatus Carbonibacillus</taxon>
    </lineage>
</organism>
<evidence type="ECO:0000313" key="3">
    <source>
        <dbReference type="EMBL" id="PTQ55309.1"/>
    </source>
</evidence>
<dbReference type="FunFam" id="3.40.50.720:FF:000084">
    <property type="entry name" value="Short-chain dehydrogenase reductase"/>
    <property type="match status" value="1"/>
</dbReference>
<dbReference type="PRINTS" id="PR00080">
    <property type="entry name" value="SDRFAMILY"/>
</dbReference>
<comment type="caution">
    <text evidence="3">The sequence shown here is derived from an EMBL/GenBank/DDBJ whole genome shotgun (WGS) entry which is preliminary data.</text>
</comment>
<keyword evidence="2" id="KW-0560">Oxidoreductase</keyword>
<protein>
    <submittedName>
        <fullName evidence="3">Oxidoreductase, short chain dehydrogenase/reductase family</fullName>
    </submittedName>
</protein>
<sequence length="245" mass="26648">MFDMHGKRVIITGAARGIGRAMVELFAARGAHVAIVDKHQEEGEAVREIIQKKGGEAVFWPIDLLTANAMDQLKRSFLDWSEGALDVLVNNAGIGWREPLTTRPKEEWEEILKLNLSVPYLIVQTFLPYFTEGSAIVNVASTRALMSEPNTEPYSASKGGMVALTHALAVTLGPRVRVNAISPGWIYTGGEVPTSEDHALHPVGRVGRPEDIAYAALFLASQEAGFITGINLVVDGGMTHKMIYP</sequence>
<evidence type="ECO:0000256" key="1">
    <source>
        <dbReference type="ARBA" id="ARBA00006484"/>
    </source>
</evidence>
<dbReference type="AlphaFoldDB" id="A0A2R6XY12"/>